<proteinExistence type="predicted"/>
<feature type="compositionally biased region" description="Basic and acidic residues" evidence="6">
    <location>
        <begin position="334"/>
        <end position="345"/>
    </location>
</feature>
<keyword evidence="10" id="KW-1185">Reference proteome</keyword>
<evidence type="ECO:0000256" key="3">
    <source>
        <dbReference type="ARBA" id="ARBA00022771"/>
    </source>
</evidence>
<comment type="caution">
    <text evidence="9">The sequence shown here is derived from an EMBL/GenBank/DDBJ whole genome shotgun (WGS) entry which is preliminary data.</text>
</comment>
<dbReference type="OrthoDB" id="6077919at2759"/>
<dbReference type="PROSITE" id="PS50157">
    <property type="entry name" value="ZINC_FINGER_C2H2_2"/>
    <property type="match status" value="7"/>
</dbReference>
<feature type="domain" description="C2H2-type" evidence="7">
    <location>
        <begin position="498"/>
        <end position="525"/>
    </location>
</feature>
<name>A0A4Y2UW02_ARAVE</name>
<dbReference type="GO" id="GO:0000981">
    <property type="term" value="F:DNA-binding transcription factor activity, RNA polymerase II-specific"/>
    <property type="evidence" value="ECO:0007669"/>
    <property type="project" value="TreeGrafter"/>
</dbReference>
<protein>
    <submittedName>
        <fullName evidence="9">Zinc finger protein 175</fullName>
    </submittedName>
</protein>
<evidence type="ECO:0000256" key="5">
    <source>
        <dbReference type="PROSITE-ProRule" id="PRU00042"/>
    </source>
</evidence>
<dbReference type="PANTHER" id="PTHR24409:SF295">
    <property type="entry name" value="AZ2-RELATED"/>
    <property type="match status" value="1"/>
</dbReference>
<keyword evidence="3 5" id="KW-0863">Zinc-finger</keyword>
<dbReference type="FunFam" id="3.30.160.60:FF:000446">
    <property type="entry name" value="Zinc finger protein"/>
    <property type="match status" value="1"/>
</dbReference>
<accession>A0A4Y2UW02</accession>
<dbReference type="GO" id="GO:0005634">
    <property type="term" value="C:nucleus"/>
    <property type="evidence" value="ECO:0007669"/>
    <property type="project" value="TreeGrafter"/>
</dbReference>
<evidence type="ECO:0000256" key="6">
    <source>
        <dbReference type="SAM" id="MobiDB-lite"/>
    </source>
</evidence>
<feature type="domain" description="C2H2-type" evidence="7">
    <location>
        <begin position="609"/>
        <end position="636"/>
    </location>
</feature>
<feature type="region of interest" description="Disordered" evidence="6">
    <location>
        <begin position="756"/>
        <end position="778"/>
    </location>
</feature>
<feature type="domain" description="C2H2-type" evidence="7">
    <location>
        <begin position="554"/>
        <end position="581"/>
    </location>
</feature>
<evidence type="ECO:0000256" key="4">
    <source>
        <dbReference type="ARBA" id="ARBA00022833"/>
    </source>
</evidence>
<keyword evidence="1" id="KW-0479">Metal-binding</keyword>
<feature type="compositionally biased region" description="Basic and acidic residues" evidence="6">
    <location>
        <begin position="756"/>
        <end position="768"/>
    </location>
</feature>
<dbReference type="SUPFAM" id="SSF57667">
    <property type="entry name" value="beta-beta-alpha zinc fingers"/>
    <property type="match status" value="4"/>
</dbReference>
<dbReference type="AlphaFoldDB" id="A0A4Y2UW02"/>
<dbReference type="PANTHER" id="PTHR24409">
    <property type="entry name" value="ZINC FINGER PROTEIN 142"/>
    <property type="match status" value="1"/>
</dbReference>
<evidence type="ECO:0000256" key="2">
    <source>
        <dbReference type="ARBA" id="ARBA00022737"/>
    </source>
</evidence>
<feature type="compositionally biased region" description="Polar residues" evidence="6">
    <location>
        <begin position="263"/>
        <end position="285"/>
    </location>
</feature>
<feature type="region of interest" description="Disordered" evidence="6">
    <location>
        <begin position="84"/>
        <end position="134"/>
    </location>
</feature>
<evidence type="ECO:0000313" key="10">
    <source>
        <dbReference type="Proteomes" id="UP000499080"/>
    </source>
</evidence>
<sequence>MNTAARNRCPGIRSFIVCFYCNENFRSLSSLLKHCCSAEEKISLDWEPYGTVSDTNDVDLTQEDWEPHETISDLNDVDLSQEDWEPHETVSDTNDCDLGQDNSVSSESVSNVSNVCENSLPETECEQPTKSNAARQETIDLASDAPGKQLLEANVNVVREEVSKLASDESEKQSSEANSGVIKEVTDLTSDASEKQSSEANSYVVKEVTDLASDASKKQLSVASSGAEQKIAEVEPNADDDFDRASPDLVSKVLQYYEKQTKQGTPDSCCKSSSTEMEFQSSRSPLPTVESGSPRHDNTQIECSATDICSKGLSSDTKCDTYGENIIQKESDALKQDAKGLDSHDSNMCSGPSSPEVDSSDMCSRSSSIGMDLDSLGCSADQAESNDSDVCSTLSLSNKKSNELKHDHVQAELHASEISGKSLPEENLNITKHGSVILKPCYVKVHDIFKSLSNSKLSPKKIFSWKKKYHVCDVCYKFFRLRSDLNIHYLIHTCVKPYVCNICGKSFIKQCNLFAHHLAHTIKRHHVCSVCKKAFPKKSLLLRHKLTHTKEKPFACDKCNKSYSVKSSLNEHYLSHSDERPFICEICSASFNNKRYLRKHYYKHQRKENVCEFCFKVFKRKHHLDEHYNIHINDRPHECKICGKSFHLLLTLNKHYTVAHRNERDRIFQKNIKDLVDCIGGKDPVIQKIEKSTVFDEAEKTPVKKIGKSTVVDEGEKTPVKKIEKSAVVDKGEKAPVKKIGKSAVVDKGEKTAVKKIEKSSVDDKSKETVPYSTRRKSFTPRKYLQPGSFVLY</sequence>
<dbReference type="GO" id="GO:0000977">
    <property type="term" value="F:RNA polymerase II transcription regulatory region sequence-specific DNA binding"/>
    <property type="evidence" value="ECO:0007669"/>
    <property type="project" value="TreeGrafter"/>
</dbReference>
<keyword evidence="4" id="KW-0862">Zinc</keyword>
<reference evidence="9 10" key="1">
    <citation type="journal article" date="2019" name="Sci. Rep.">
        <title>Orb-weaving spider Araneus ventricosus genome elucidates the spidroin gene catalogue.</title>
        <authorList>
            <person name="Kono N."/>
            <person name="Nakamura H."/>
            <person name="Ohtoshi R."/>
            <person name="Moran D.A.P."/>
            <person name="Shinohara A."/>
            <person name="Yoshida Y."/>
            <person name="Fujiwara M."/>
            <person name="Mori M."/>
            <person name="Tomita M."/>
            <person name="Arakawa K."/>
        </authorList>
    </citation>
    <scope>NUCLEOTIDE SEQUENCE [LARGE SCALE GENOMIC DNA]</scope>
</reference>
<dbReference type="SMART" id="SM00355">
    <property type="entry name" value="ZnF_C2H2"/>
    <property type="match status" value="8"/>
</dbReference>
<evidence type="ECO:0000256" key="1">
    <source>
        <dbReference type="ARBA" id="ARBA00022723"/>
    </source>
</evidence>
<feature type="domain" description="C2H2-type" evidence="7">
    <location>
        <begin position="470"/>
        <end position="497"/>
    </location>
</feature>
<gene>
    <name evidence="9" type="primary">ZNF175_1</name>
    <name evidence="8" type="synonym">ZNF175_2</name>
    <name evidence="8" type="ORF">AVEN_112741_1</name>
    <name evidence="9" type="ORF">AVEN_42367_1</name>
</gene>
<feature type="compositionally biased region" description="Polar residues" evidence="6">
    <location>
        <begin position="346"/>
        <end position="357"/>
    </location>
</feature>
<evidence type="ECO:0000313" key="9">
    <source>
        <dbReference type="EMBL" id="GBO15750.1"/>
    </source>
</evidence>
<keyword evidence="2" id="KW-0677">Repeat</keyword>
<dbReference type="EMBL" id="BGPR01039729">
    <property type="protein sequence ID" value="GBO15750.1"/>
    <property type="molecule type" value="Genomic_DNA"/>
</dbReference>
<dbReference type="PROSITE" id="PS00028">
    <property type="entry name" value="ZINC_FINGER_C2H2_1"/>
    <property type="match status" value="7"/>
</dbReference>
<evidence type="ECO:0000259" key="7">
    <source>
        <dbReference type="PROSITE" id="PS50157"/>
    </source>
</evidence>
<feature type="region of interest" description="Disordered" evidence="6">
    <location>
        <begin position="263"/>
        <end position="298"/>
    </location>
</feature>
<organism evidence="9 10">
    <name type="scientific">Araneus ventricosus</name>
    <name type="common">Orbweaver spider</name>
    <name type="synonym">Epeira ventricosa</name>
    <dbReference type="NCBI Taxonomy" id="182803"/>
    <lineage>
        <taxon>Eukaryota</taxon>
        <taxon>Metazoa</taxon>
        <taxon>Ecdysozoa</taxon>
        <taxon>Arthropoda</taxon>
        <taxon>Chelicerata</taxon>
        <taxon>Arachnida</taxon>
        <taxon>Araneae</taxon>
        <taxon>Araneomorphae</taxon>
        <taxon>Entelegynae</taxon>
        <taxon>Araneoidea</taxon>
        <taxon>Araneidae</taxon>
        <taxon>Araneus</taxon>
    </lineage>
</organism>
<dbReference type="Proteomes" id="UP000499080">
    <property type="component" value="Unassembled WGS sequence"/>
</dbReference>
<dbReference type="InterPro" id="IPR013087">
    <property type="entry name" value="Znf_C2H2_type"/>
</dbReference>
<dbReference type="GO" id="GO:0008270">
    <property type="term" value="F:zinc ion binding"/>
    <property type="evidence" value="ECO:0007669"/>
    <property type="project" value="UniProtKB-KW"/>
</dbReference>
<dbReference type="Pfam" id="PF00096">
    <property type="entry name" value="zf-C2H2"/>
    <property type="match status" value="4"/>
</dbReference>
<dbReference type="EMBL" id="BGPR01039727">
    <property type="protein sequence ID" value="GBO15746.1"/>
    <property type="molecule type" value="Genomic_DNA"/>
</dbReference>
<feature type="compositionally biased region" description="Low complexity" evidence="6">
    <location>
        <begin position="102"/>
        <end position="119"/>
    </location>
</feature>
<feature type="domain" description="C2H2-type" evidence="7">
    <location>
        <begin position="582"/>
        <end position="609"/>
    </location>
</feature>
<feature type="domain" description="C2H2-type" evidence="7">
    <location>
        <begin position="637"/>
        <end position="665"/>
    </location>
</feature>
<dbReference type="InterPro" id="IPR036236">
    <property type="entry name" value="Znf_C2H2_sf"/>
</dbReference>
<dbReference type="Gene3D" id="3.30.160.60">
    <property type="entry name" value="Classic Zinc Finger"/>
    <property type="match status" value="6"/>
</dbReference>
<evidence type="ECO:0000313" key="8">
    <source>
        <dbReference type="EMBL" id="GBO15746.1"/>
    </source>
</evidence>
<feature type="region of interest" description="Disordered" evidence="6">
    <location>
        <begin position="334"/>
        <end position="366"/>
    </location>
</feature>
<dbReference type="FunFam" id="3.30.160.60:FF:001049">
    <property type="entry name" value="zinc finger protein 319"/>
    <property type="match status" value="1"/>
</dbReference>
<feature type="domain" description="C2H2-type" evidence="7">
    <location>
        <begin position="526"/>
        <end position="553"/>
    </location>
</feature>